<feature type="transmembrane region" description="Helical" evidence="1">
    <location>
        <begin position="144"/>
        <end position="160"/>
    </location>
</feature>
<keyword evidence="1" id="KW-1133">Transmembrane helix</keyword>
<protein>
    <recommendedName>
        <fullName evidence="4">Integral membrane protein</fullName>
    </recommendedName>
</protein>
<keyword evidence="1" id="KW-0472">Membrane</keyword>
<evidence type="ECO:0000313" key="3">
    <source>
        <dbReference type="Proteomes" id="UP000694257"/>
    </source>
</evidence>
<proteinExistence type="predicted"/>
<dbReference type="EMBL" id="CP078145">
    <property type="protein sequence ID" value="QXN88397.1"/>
    <property type="molecule type" value="Genomic_DNA"/>
</dbReference>
<dbReference type="Proteomes" id="UP000694257">
    <property type="component" value="Chromosome"/>
</dbReference>
<dbReference type="RefSeq" id="WP_218469280.1">
    <property type="nucleotide sequence ID" value="NZ_BAABJN010000008.1"/>
</dbReference>
<feature type="transmembrane region" description="Helical" evidence="1">
    <location>
        <begin position="62"/>
        <end position="82"/>
    </location>
</feature>
<evidence type="ECO:0000256" key="1">
    <source>
        <dbReference type="SAM" id="Phobius"/>
    </source>
</evidence>
<reference evidence="2 3" key="1">
    <citation type="submission" date="2021-07" db="EMBL/GenBank/DDBJ databases">
        <title>Whole Genome Sequence of Nocardia Iowensis.</title>
        <authorList>
            <person name="Lamm A."/>
            <person name="Collins-Fairclough A.M."/>
            <person name="Bunk B."/>
            <person name="Sproer C."/>
        </authorList>
    </citation>
    <scope>NUCLEOTIDE SEQUENCE [LARGE SCALE GENOMIC DNA]</scope>
    <source>
        <strain evidence="2 3">NRRL 5646</strain>
    </source>
</reference>
<feature type="transmembrane region" description="Helical" evidence="1">
    <location>
        <begin position="94"/>
        <end position="114"/>
    </location>
</feature>
<gene>
    <name evidence="2" type="ORF">KV110_22630</name>
</gene>
<accession>A0ABX8RHN4</accession>
<sequence length="194" mass="20286">MNSASQSQPDVEGARQLVGDIEKWTAQGWKLGSPVWFPLLCVAVEVLASVPVVNLLDSGNGVSLYYTMVSPLTAVACAWFFVSRRVQAPESRGGLAFLTGMVMLAATLGASWLYRGEWASAIPWLIVGTGLAVFAAAWRSMTTAAVAIVCVATPVIVAIADPEDGYSVVALAVGVTAALAVFVELVRADPARAS</sequence>
<organism evidence="2 3">
    <name type="scientific">Nocardia iowensis</name>
    <dbReference type="NCBI Taxonomy" id="204891"/>
    <lineage>
        <taxon>Bacteria</taxon>
        <taxon>Bacillati</taxon>
        <taxon>Actinomycetota</taxon>
        <taxon>Actinomycetes</taxon>
        <taxon>Mycobacteriales</taxon>
        <taxon>Nocardiaceae</taxon>
        <taxon>Nocardia</taxon>
    </lineage>
</organism>
<feature type="transmembrane region" description="Helical" evidence="1">
    <location>
        <begin position="120"/>
        <end position="137"/>
    </location>
</feature>
<evidence type="ECO:0000313" key="2">
    <source>
        <dbReference type="EMBL" id="QXN88397.1"/>
    </source>
</evidence>
<keyword evidence="3" id="KW-1185">Reference proteome</keyword>
<feature type="transmembrane region" description="Helical" evidence="1">
    <location>
        <begin position="35"/>
        <end position="56"/>
    </location>
</feature>
<evidence type="ECO:0008006" key="4">
    <source>
        <dbReference type="Google" id="ProtNLM"/>
    </source>
</evidence>
<keyword evidence="1" id="KW-0812">Transmembrane</keyword>
<name>A0ABX8RHN4_NOCIO</name>
<feature type="transmembrane region" description="Helical" evidence="1">
    <location>
        <begin position="166"/>
        <end position="186"/>
    </location>
</feature>